<keyword evidence="1" id="KW-0812">Transmembrane</keyword>
<keyword evidence="1" id="KW-0472">Membrane</keyword>
<gene>
    <name evidence="2" type="ORF">EOS_33095</name>
</gene>
<feature type="transmembrane region" description="Helical" evidence="1">
    <location>
        <begin position="68"/>
        <end position="89"/>
    </location>
</feature>
<sequence length="333" mass="36229">MAGIFLFFRMLNSLITTKRAAVIMPLVFILFSGADIVGRAITHFQVGLIYHIEWWAGWIEYASNMTSLFWVPQHAIAVWLGAAILLLQAKRPTLLPYLALAFSAICLWSPFAAIGLAPFALVLAWRNGIKEIVFDWRPVVALVLIALPTMLYLTNSAGQIPHGFIGTPANRCVWSESAGAPCFSWPSYFLFVVVEFAVLGIILLFAKRDGRAMLIVALSSLMLIPLYKAGAYNDFGMRVSMAGLAVLAILAGELIVTGPRLAAAAMIVALALGLPTSMGEVARVFTDVPGVDVNSSLEKSLNDHPEVLPQYFARLPISVLRTSKEAPLARAQN</sequence>
<keyword evidence="1" id="KW-1133">Transmembrane helix</keyword>
<feature type="transmembrane region" description="Helical" evidence="1">
    <location>
        <begin position="235"/>
        <end position="256"/>
    </location>
</feature>
<dbReference type="RefSeq" id="WP_047896428.1">
    <property type="nucleotide sequence ID" value="NZ_AEJF01000194.1"/>
</dbReference>
<feature type="transmembrane region" description="Helical" evidence="1">
    <location>
        <begin position="185"/>
        <end position="205"/>
    </location>
</feature>
<name>A0A0J1CN56_9BURK</name>
<dbReference type="AlphaFoldDB" id="A0A0J1CN56"/>
<dbReference type="PATRIC" id="fig|908627.4.peg.7394"/>
<feature type="transmembrane region" description="Helical" evidence="1">
    <location>
        <begin position="20"/>
        <end position="38"/>
    </location>
</feature>
<reference evidence="2 3" key="1">
    <citation type="journal article" date="2015" name="Genome Announc.">
        <title>Draft Genome Sequence of Burkholderia sp. Strain PML1(12), an Ectomycorrhizosphere-Inhabiting Bacterium with Effective Mineral-Weathering Ability.</title>
        <authorList>
            <person name="Uroz S."/>
            <person name="Oger P."/>
        </authorList>
    </citation>
    <scope>NUCLEOTIDE SEQUENCE [LARGE SCALE GENOMIC DNA]</scope>
    <source>
        <strain evidence="3">PML1(12)</strain>
    </source>
</reference>
<evidence type="ECO:0000313" key="3">
    <source>
        <dbReference type="Proteomes" id="UP000035963"/>
    </source>
</evidence>
<feature type="transmembrane region" description="Helical" evidence="1">
    <location>
        <begin position="212"/>
        <end position="229"/>
    </location>
</feature>
<dbReference type="Proteomes" id="UP000035963">
    <property type="component" value="Unassembled WGS sequence"/>
</dbReference>
<protein>
    <submittedName>
        <fullName evidence="2">Uncharacterized protein</fullName>
    </submittedName>
</protein>
<accession>A0A0J1CN56</accession>
<proteinExistence type="predicted"/>
<dbReference type="OrthoDB" id="3199357at2"/>
<dbReference type="EMBL" id="AEJF01000194">
    <property type="protein sequence ID" value="KLU21979.1"/>
    <property type="molecule type" value="Genomic_DNA"/>
</dbReference>
<feature type="transmembrane region" description="Helical" evidence="1">
    <location>
        <begin position="95"/>
        <end position="124"/>
    </location>
</feature>
<evidence type="ECO:0000256" key="1">
    <source>
        <dbReference type="SAM" id="Phobius"/>
    </source>
</evidence>
<keyword evidence="3" id="KW-1185">Reference proteome</keyword>
<evidence type="ECO:0000313" key="2">
    <source>
        <dbReference type="EMBL" id="KLU21979.1"/>
    </source>
</evidence>
<comment type="caution">
    <text evidence="2">The sequence shown here is derived from an EMBL/GenBank/DDBJ whole genome shotgun (WGS) entry which is preliminary data.</text>
</comment>
<feature type="transmembrane region" description="Helical" evidence="1">
    <location>
        <begin position="136"/>
        <end position="154"/>
    </location>
</feature>
<organism evidence="2 3">
    <name type="scientific">Caballeronia mineralivorans PML1(12)</name>
    <dbReference type="NCBI Taxonomy" id="908627"/>
    <lineage>
        <taxon>Bacteria</taxon>
        <taxon>Pseudomonadati</taxon>
        <taxon>Pseudomonadota</taxon>
        <taxon>Betaproteobacteria</taxon>
        <taxon>Burkholderiales</taxon>
        <taxon>Burkholderiaceae</taxon>
        <taxon>Caballeronia</taxon>
    </lineage>
</organism>